<dbReference type="SUPFAM" id="SSF53681">
    <property type="entry name" value="Aspartate/glutamate racemase"/>
    <property type="match status" value="2"/>
</dbReference>
<dbReference type="Pfam" id="PF01177">
    <property type="entry name" value="Asp_Glu_race"/>
    <property type="match status" value="1"/>
</dbReference>
<dbReference type="NCBIfam" id="TIGR00035">
    <property type="entry name" value="asp_race"/>
    <property type="match status" value="1"/>
</dbReference>
<keyword evidence="4" id="KW-1185">Reference proteome</keyword>
<reference evidence="4" key="1">
    <citation type="journal article" date="2019" name="Int. J. Syst. Evol. Microbiol.">
        <title>The Global Catalogue of Microorganisms (GCM) 10K type strain sequencing project: providing services to taxonomists for standard genome sequencing and annotation.</title>
        <authorList>
            <consortium name="The Broad Institute Genomics Platform"/>
            <consortium name="The Broad Institute Genome Sequencing Center for Infectious Disease"/>
            <person name="Wu L."/>
            <person name="Ma J."/>
        </authorList>
    </citation>
    <scope>NUCLEOTIDE SEQUENCE [LARGE SCALE GENOMIC DNA]</scope>
    <source>
        <strain evidence="4">ICMP 19430</strain>
    </source>
</reference>
<name>A0ABW2RY66_9NOCA</name>
<dbReference type="Gene3D" id="3.40.50.1860">
    <property type="match status" value="2"/>
</dbReference>
<dbReference type="PANTHER" id="PTHR21198:SF7">
    <property type="entry name" value="ASPARTATE-GLUTAMATE RACEMASE FAMILY"/>
    <property type="match status" value="1"/>
</dbReference>
<dbReference type="PANTHER" id="PTHR21198">
    <property type="entry name" value="GLUTAMATE RACEMASE"/>
    <property type="match status" value="1"/>
</dbReference>
<comment type="caution">
    <text evidence="3">The sequence shown here is derived from an EMBL/GenBank/DDBJ whole genome shotgun (WGS) entry which is preliminary data.</text>
</comment>
<dbReference type="InterPro" id="IPR015942">
    <property type="entry name" value="Asp/Glu/hydantoin_racemase"/>
</dbReference>
<accession>A0ABW2RY66</accession>
<organism evidence="3 4">
    <name type="scientific">Rhodococcus daqingensis</name>
    <dbReference type="NCBI Taxonomy" id="2479363"/>
    <lineage>
        <taxon>Bacteria</taxon>
        <taxon>Bacillati</taxon>
        <taxon>Actinomycetota</taxon>
        <taxon>Actinomycetes</taxon>
        <taxon>Mycobacteriales</taxon>
        <taxon>Nocardiaceae</taxon>
        <taxon>Rhodococcus</taxon>
    </lineage>
</organism>
<keyword evidence="2" id="KW-0413">Isomerase</keyword>
<dbReference type="EMBL" id="JBHTCS010000012">
    <property type="protein sequence ID" value="MFC7448474.1"/>
    <property type="molecule type" value="Genomic_DNA"/>
</dbReference>
<dbReference type="InterPro" id="IPR001920">
    <property type="entry name" value="Asp/Glu_race"/>
</dbReference>
<protein>
    <submittedName>
        <fullName evidence="3">Aspartate/glutamate racemase family protein</fullName>
    </submittedName>
</protein>
<sequence length="227" mass="24285">MRHIGIAGVTAEGAAIVLQQICRISEHSIGLHENPEITLHMFSFAEHVNAGPDRLDTWASLLEASAAKLHASGADFMICPSNTPHEVYDRVASRLPIPWISITHAVRTEADARGLRRPLLLGTRYTAASGVYDRAFASAASLVAPSPAETDRIHEIITGELVRGIRSGESSDYLATLIRRHAESGGDAVILGCTELPMVVDDANSALPLLDSTKILAATAVEYALDD</sequence>
<gene>
    <name evidence="3" type="ORF">ACFQS9_11305</name>
</gene>
<evidence type="ECO:0000313" key="4">
    <source>
        <dbReference type="Proteomes" id="UP001596484"/>
    </source>
</evidence>
<evidence type="ECO:0000256" key="1">
    <source>
        <dbReference type="ARBA" id="ARBA00007847"/>
    </source>
</evidence>
<comment type="similarity">
    <text evidence="1">Belongs to the aspartate/glutamate racemases family.</text>
</comment>
<dbReference type="RefSeq" id="WP_378404540.1">
    <property type="nucleotide sequence ID" value="NZ_JBHTCS010000012.1"/>
</dbReference>
<proteinExistence type="inferred from homology"/>
<dbReference type="PROSITE" id="PS00924">
    <property type="entry name" value="ASP_GLU_RACEMASE_2"/>
    <property type="match status" value="1"/>
</dbReference>
<evidence type="ECO:0000256" key="2">
    <source>
        <dbReference type="ARBA" id="ARBA00023235"/>
    </source>
</evidence>
<dbReference type="InterPro" id="IPR033134">
    <property type="entry name" value="Asp/Glu_racemase_AS_2"/>
</dbReference>
<dbReference type="InterPro" id="IPR004380">
    <property type="entry name" value="Asp_race"/>
</dbReference>
<dbReference type="Proteomes" id="UP001596484">
    <property type="component" value="Unassembled WGS sequence"/>
</dbReference>
<evidence type="ECO:0000313" key="3">
    <source>
        <dbReference type="EMBL" id="MFC7448474.1"/>
    </source>
</evidence>